<accession>A0A2P2QHU5</accession>
<reference evidence="1" key="1">
    <citation type="submission" date="2018-02" db="EMBL/GenBank/DDBJ databases">
        <title>Rhizophora mucronata_Transcriptome.</title>
        <authorList>
            <person name="Meera S.P."/>
            <person name="Sreeshan A."/>
            <person name="Augustine A."/>
        </authorList>
    </citation>
    <scope>NUCLEOTIDE SEQUENCE</scope>
    <source>
        <tissue evidence="1">Leaf</tissue>
    </source>
</reference>
<protein>
    <submittedName>
        <fullName evidence="1">Uncharacterized protein</fullName>
    </submittedName>
</protein>
<sequence length="45" mass="5672">MYTLVNTLELKFLIIKKIGHQRPHKYFDQLRRLFSFRISKWEFDN</sequence>
<name>A0A2P2QHU5_RHIMU</name>
<dbReference type="AlphaFoldDB" id="A0A2P2QHU5"/>
<evidence type="ECO:0000313" key="1">
    <source>
        <dbReference type="EMBL" id="MBX66578.1"/>
    </source>
</evidence>
<dbReference type="EMBL" id="GGEC01086094">
    <property type="protein sequence ID" value="MBX66578.1"/>
    <property type="molecule type" value="Transcribed_RNA"/>
</dbReference>
<organism evidence="1">
    <name type="scientific">Rhizophora mucronata</name>
    <name type="common">Asiatic mangrove</name>
    <dbReference type="NCBI Taxonomy" id="61149"/>
    <lineage>
        <taxon>Eukaryota</taxon>
        <taxon>Viridiplantae</taxon>
        <taxon>Streptophyta</taxon>
        <taxon>Embryophyta</taxon>
        <taxon>Tracheophyta</taxon>
        <taxon>Spermatophyta</taxon>
        <taxon>Magnoliopsida</taxon>
        <taxon>eudicotyledons</taxon>
        <taxon>Gunneridae</taxon>
        <taxon>Pentapetalae</taxon>
        <taxon>rosids</taxon>
        <taxon>fabids</taxon>
        <taxon>Malpighiales</taxon>
        <taxon>Rhizophoraceae</taxon>
        <taxon>Rhizophora</taxon>
    </lineage>
</organism>
<proteinExistence type="predicted"/>